<dbReference type="PRINTS" id="PR00455">
    <property type="entry name" value="HTHTETR"/>
</dbReference>
<dbReference type="GO" id="GO:0003700">
    <property type="term" value="F:DNA-binding transcription factor activity"/>
    <property type="evidence" value="ECO:0007669"/>
    <property type="project" value="TreeGrafter"/>
</dbReference>
<dbReference type="PROSITE" id="PS50977">
    <property type="entry name" value="HTH_TETR_2"/>
    <property type="match status" value="1"/>
</dbReference>
<feature type="domain" description="HTH tetR-type" evidence="3">
    <location>
        <begin position="4"/>
        <end position="63"/>
    </location>
</feature>
<evidence type="ECO:0000313" key="5">
    <source>
        <dbReference type="Proteomes" id="UP000503088"/>
    </source>
</evidence>
<dbReference type="RefSeq" id="WP_173220837.1">
    <property type="nucleotide sequence ID" value="NZ_CP048104.1"/>
</dbReference>
<name>A0A7D4CL29_9BACL</name>
<organism evidence="4 5">
    <name type="scientific">Kroppenstedtia pulmonis</name>
    <dbReference type="NCBI Taxonomy" id="1380685"/>
    <lineage>
        <taxon>Bacteria</taxon>
        <taxon>Bacillati</taxon>
        <taxon>Bacillota</taxon>
        <taxon>Bacilli</taxon>
        <taxon>Bacillales</taxon>
        <taxon>Thermoactinomycetaceae</taxon>
        <taxon>Kroppenstedtia</taxon>
    </lineage>
</organism>
<dbReference type="Pfam" id="PF14246">
    <property type="entry name" value="TetR_C_7"/>
    <property type="match status" value="1"/>
</dbReference>
<dbReference type="Proteomes" id="UP000503088">
    <property type="component" value="Chromosome"/>
</dbReference>
<dbReference type="GO" id="GO:0000976">
    <property type="term" value="F:transcription cis-regulatory region binding"/>
    <property type="evidence" value="ECO:0007669"/>
    <property type="project" value="TreeGrafter"/>
</dbReference>
<keyword evidence="5" id="KW-1185">Reference proteome</keyword>
<dbReference type="Pfam" id="PF00440">
    <property type="entry name" value="TetR_N"/>
    <property type="match status" value="1"/>
</dbReference>
<feature type="DNA-binding region" description="H-T-H motif" evidence="2">
    <location>
        <begin position="26"/>
        <end position="45"/>
    </location>
</feature>
<dbReference type="AlphaFoldDB" id="A0A7D4CL29"/>
<evidence type="ECO:0000313" key="4">
    <source>
        <dbReference type="EMBL" id="QKG83778.1"/>
    </source>
</evidence>
<evidence type="ECO:0000256" key="2">
    <source>
        <dbReference type="PROSITE-ProRule" id="PRU00335"/>
    </source>
</evidence>
<evidence type="ECO:0000259" key="3">
    <source>
        <dbReference type="PROSITE" id="PS50977"/>
    </source>
</evidence>
<dbReference type="PANTHER" id="PTHR30055:SF226">
    <property type="entry name" value="HTH-TYPE TRANSCRIPTIONAL REGULATOR PKSA"/>
    <property type="match status" value="1"/>
</dbReference>
<reference evidence="4 5" key="1">
    <citation type="submission" date="2020-01" db="EMBL/GenBank/DDBJ databases">
        <authorList>
            <person name="Gulvik C.A."/>
            <person name="Batra D.G."/>
        </authorList>
    </citation>
    <scope>NUCLEOTIDE SEQUENCE [LARGE SCALE GENOMIC DNA]</scope>
    <source>
        <strain evidence="4 5">W9323</strain>
    </source>
</reference>
<dbReference type="PANTHER" id="PTHR30055">
    <property type="entry name" value="HTH-TYPE TRANSCRIPTIONAL REGULATOR RUTR"/>
    <property type="match status" value="1"/>
</dbReference>
<dbReference type="EMBL" id="CP048104">
    <property type="protein sequence ID" value="QKG83778.1"/>
    <property type="molecule type" value="Genomic_DNA"/>
</dbReference>
<sequence>MSKRETKERIYKAALAVFSEKGAAATTREIAKRAHVNEVTLFRHFGNKENLLQSVIERFSTAGMLTEELDAQLTGDLSSDLRFLAHTYLKTALERAEYIRLGIMEASRKELAHTLGEIPKQLTSHLADYFRKLHQQGVICEADYMLMAHIFYGMLFQSVITKEYQTEELNYLDHEEKRDKLIDTIVELFVCKLNR</sequence>
<keyword evidence="1 2" id="KW-0238">DNA-binding</keyword>
<dbReference type="InterPro" id="IPR050109">
    <property type="entry name" value="HTH-type_TetR-like_transc_reg"/>
</dbReference>
<dbReference type="Gene3D" id="1.10.357.10">
    <property type="entry name" value="Tetracycline Repressor, domain 2"/>
    <property type="match status" value="1"/>
</dbReference>
<protein>
    <submittedName>
        <fullName evidence="4">TetR/AcrR family transcriptional regulator</fullName>
    </submittedName>
</protein>
<dbReference type="InterPro" id="IPR036271">
    <property type="entry name" value="Tet_transcr_reg_TetR-rel_C_sf"/>
</dbReference>
<dbReference type="InterPro" id="IPR009057">
    <property type="entry name" value="Homeodomain-like_sf"/>
</dbReference>
<accession>A0A7D4CL29</accession>
<dbReference type="SUPFAM" id="SSF48498">
    <property type="entry name" value="Tetracyclin repressor-like, C-terminal domain"/>
    <property type="match status" value="1"/>
</dbReference>
<evidence type="ECO:0000256" key="1">
    <source>
        <dbReference type="ARBA" id="ARBA00023125"/>
    </source>
</evidence>
<dbReference type="InterPro" id="IPR001647">
    <property type="entry name" value="HTH_TetR"/>
</dbReference>
<gene>
    <name evidence="4" type="ORF">GXN76_04325</name>
</gene>
<proteinExistence type="predicted"/>
<dbReference type="KEGG" id="kpul:GXN76_04325"/>
<dbReference type="SUPFAM" id="SSF46689">
    <property type="entry name" value="Homeodomain-like"/>
    <property type="match status" value="1"/>
</dbReference>
<dbReference type="InterPro" id="IPR039536">
    <property type="entry name" value="TetR_C_Proteobacteria"/>
</dbReference>